<feature type="domain" description="Fibronectin type-III" evidence="14">
    <location>
        <begin position="921"/>
        <end position="1015"/>
    </location>
</feature>
<dbReference type="SMART" id="SM00409">
    <property type="entry name" value="IG"/>
    <property type="match status" value="10"/>
</dbReference>
<reference evidence="16" key="1">
    <citation type="submission" date="2025-08" db="UniProtKB">
        <authorList>
            <consortium name="RefSeq"/>
        </authorList>
    </citation>
    <scope>IDENTIFICATION</scope>
</reference>
<name>A0ABM4TMC5_DROSZ</name>
<evidence type="ECO:0000256" key="2">
    <source>
        <dbReference type="ARBA" id="ARBA00022692"/>
    </source>
</evidence>
<keyword evidence="7 11" id="KW-0472">Membrane</keyword>
<evidence type="ECO:0000259" key="13">
    <source>
        <dbReference type="PROSITE" id="PS50835"/>
    </source>
</evidence>
<dbReference type="Gene3D" id="2.60.40.10">
    <property type="entry name" value="Immunoglobulins"/>
    <property type="match status" value="16"/>
</dbReference>
<protein>
    <submittedName>
        <fullName evidence="16">Cell adhesion molecule Dscam1 isoform X1</fullName>
    </submittedName>
</protein>
<dbReference type="GeneID" id="108017950"/>
<feature type="domain" description="Ig-like" evidence="13">
    <location>
        <begin position="820"/>
        <end position="912"/>
    </location>
</feature>
<dbReference type="InterPro" id="IPR056754">
    <property type="entry name" value="DSCAM/DSCAML_C"/>
</dbReference>
<feature type="signal peptide" evidence="12">
    <location>
        <begin position="1"/>
        <end position="28"/>
    </location>
</feature>
<dbReference type="Pfam" id="PF12355">
    <property type="entry name" value="Dscam_C"/>
    <property type="match status" value="1"/>
</dbReference>
<feature type="domain" description="Ig-like" evidence="13">
    <location>
        <begin position="138"/>
        <end position="233"/>
    </location>
</feature>
<keyword evidence="6 11" id="KW-1133">Transmembrane helix</keyword>
<sequence>MNMPNERPKWLMLYAAVALIACGSQCFAANPPDADQKGPVFLKEPTNRIDFSNSTGAEIECKASGNPMPEIIWIRSDGTAVGDVPGLRQISSDGKLVFPPFRAEDYRQEVHAQVYACLARNQFGSIISRDVHVRAVVPQSYTVNVMDESILRGNSAILKCHIPSFVADFIVVDSWVEDEERVIYPQEDIAESDGKYLVLPSGELHIREVGPEDGYKSYQCRTKHRLTGETRLSATKGRLVITEPIGSVPPKINNINDKFQLMQVKLESDFAMQCPGQAYPVPVVRWYKFIEGTTRKQAVVLNDRVKQVSGTLIIKDAVVEDSGKYLCVVNNSVGGESVETVLTVTAPLSAKIDPPTQTVDFGRPAVFTCQYTGNPIKTVSWMKDGKAIGHSEPVLRIESVKKEDKGMYQCFVRNDQESAEASAELKLGGRFDPPVIRQAFQEETMEPGPSVFLKCVAGGNPTPEISWELDGKKIANNDRYQVGQYVTVNGDVVSYLNITSVHANDGGLYKCIAKSKVGVAEHSAKLNVYGLPYIRQMEKKAIVAGETLIVTCPVAGYPIDSIVWERDNRALPINRKQKVFPNGTLIIENVERNSDQATYTCVAKNQEGYSARGSLEVQVMVLPQIVPFAYEDLINMGDSIDLFCQIQKGDRPIKVHWSFERNAGEPGFDHLQPQMRTNRISGKTSMLSIPSATQAHTGRYTCIASNKAGTTTYSADLTVNVPPRWILEPTDKAFAQGSDAKVECKADGFPKPQVTWKKAVGDTPGEYKDLKKSDNIRVEEGTLHVDNIQKTNEGYYLCEAINGIGSGLSAVIMISVQAPPEFTEKLRNQTARRGEPAVLQCEAKGEKPIGILWNMNNMRLDPKNDNRYTIREEILSTGVMSSLSIKRTERSDSALFTCVATNAFGSDDASINMIVQEVPEMPYALKVLDKSGRSVQLSWAQPYDGNSPLDRYIIEFKRSRASWSEIDRVIVPGHTTEAQVQKLSPATTYNIRIVAENAIGTSQSSEAVTIITAEEAPSGKPQNIKVEPVNQTTMRVTWKPPPRTEWNGEILGYYVGYKLSNTNSSYVFETINFITEEGKEHNLELQNLRVYTQYSVVIQAFNKIGAGPLSEEEKQFTAEGTPSQPPSDTACTTLTSQTIRVGWVSPPLESANGVIKTYKVVYAPSDEWYDETKRHYKKTASSDTVLHGLKKYTNYTMQVLATTAGGDGVRSVPIHCQTEPDVPEAPTDVKALVMGNAAILVSWRPPAQPNGIITQYTVYSKAEGAETETKTQKVPHYQMSFEATELEKNKPYEFWVTASTTIGEGQQSKSIVAMPSDQVPAKIASFDDTFTATFKEDAKMPCLAVGAPQPEITWKIKGVEFSANDRMRVLPDGSLLIKSVNRQDAGDYSCHAENSIAKDSITHKLIVLAPPQSPHVTLSATTTDALTVKLKPHEGDTAPLHGYTLHYKPEFGEWETSEVSVDSQKHNIESLLCGSRYQVYATGFNNIGAGEASDILNTRTKGQKPKLPEKPRFIEVSSNSVSLHFKAWKDGGCPMSHFVVESKKRDQIEWNQISNNVKPDNNYVVLDLEPATWYNLRITAHNSAGFTVAEYDFATLTVTGGTIAPLDDGTGHGNVHTRIRLPAWMPEWLDLNFMVPLIATVVVVAVGICVVCVALSRRRADDMRGGQKDVYYDVVYNQTMGPGATLDKRRPDLRDELGYIAPPNRKLPPVPGSNYNTCDRIKRGRGGLRSNHSTWDPRRNPNLYEELKAPPVPMHGNHYGHAHGNAECHYRHPGMEDEICPYATFHLLGFREEMDPTKAMNFQTFPHQNGHAGPVPGHAGTMLPPGHPGHVHSRSGSQSMPRANRYQRKNSQGGQSSIYTPAPEYDDPANCAEEDQYRRYTRVNSQGGSLYSGPGPEYDDPANCAPEEDQYGSQYGGPYGQPYDHYGSRGSMGRRSIGSARNPGNGSPEPPPPPPRNHDMSNSSFNDSKESNEISEAECDRDHGPRGNYGEDSNEAVKRSPQPKDQRTTEEMRKLIESRRQLNETGPKQLQLQQTNGAGFTAYDTMAV</sequence>
<feature type="transmembrane region" description="Helical" evidence="11">
    <location>
        <begin position="1633"/>
        <end position="1655"/>
    </location>
</feature>
<proteinExistence type="predicted"/>
<evidence type="ECO:0000256" key="3">
    <source>
        <dbReference type="ARBA" id="ARBA00022729"/>
    </source>
</evidence>
<feature type="domain" description="Fibronectin type-III" evidence="14">
    <location>
        <begin position="1507"/>
        <end position="1602"/>
    </location>
</feature>
<dbReference type="PANTHER" id="PTHR10075">
    <property type="entry name" value="BASIGIN RELATED"/>
    <property type="match status" value="1"/>
</dbReference>
<feature type="domain" description="Ig-like" evidence="13">
    <location>
        <begin position="623"/>
        <end position="718"/>
    </location>
</feature>
<dbReference type="InterPro" id="IPR007110">
    <property type="entry name" value="Ig-like_dom"/>
</dbReference>
<evidence type="ECO:0000256" key="12">
    <source>
        <dbReference type="SAM" id="SignalP"/>
    </source>
</evidence>
<dbReference type="InterPro" id="IPR003598">
    <property type="entry name" value="Ig_sub2"/>
</dbReference>
<keyword evidence="15" id="KW-1185">Reference proteome</keyword>
<feature type="region of interest" description="Disordered" evidence="10">
    <location>
        <begin position="1810"/>
        <end position="1869"/>
    </location>
</feature>
<feature type="domain" description="Fibronectin type-III" evidence="14">
    <location>
        <begin position="1225"/>
        <end position="1318"/>
    </location>
</feature>
<evidence type="ECO:0000256" key="7">
    <source>
        <dbReference type="ARBA" id="ARBA00023136"/>
    </source>
</evidence>
<feature type="compositionally biased region" description="Low complexity" evidence="10">
    <location>
        <begin position="1920"/>
        <end position="1941"/>
    </location>
</feature>
<feature type="region of interest" description="Disordered" evidence="10">
    <location>
        <begin position="1711"/>
        <end position="1742"/>
    </location>
</feature>
<feature type="domain" description="Fibronectin type-III" evidence="14">
    <location>
        <begin position="1410"/>
        <end position="1503"/>
    </location>
</feature>
<dbReference type="CDD" id="cd00063">
    <property type="entry name" value="FN3"/>
    <property type="match status" value="6"/>
</dbReference>
<dbReference type="PANTHER" id="PTHR10075:SF53">
    <property type="entry name" value="DOWN SYNDROME CELL ADHESION MOLECULE 1, ISOFORM BQ"/>
    <property type="match status" value="1"/>
</dbReference>
<feature type="domain" description="Ig-like" evidence="13">
    <location>
        <begin position="250"/>
        <end position="343"/>
    </location>
</feature>
<feature type="compositionally biased region" description="Polar residues" evidence="10">
    <location>
        <begin position="2023"/>
        <end position="2038"/>
    </location>
</feature>
<feature type="compositionally biased region" description="Basic and acidic residues" evidence="10">
    <location>
        <begin position="1995"/>
        <end position="2022"/>
    </location>
</feature>
<dbReference type="Pfam" id="PF00041">
    <property type="entry name" value="fn3"/>
    <property type="match status" value="5"/>
</dbReference>
<dbReference type="Proteomes" id="UP001652628">
    <property type="component" value="Chromosome 2R"/>
</dbReference>
<dbReference type="CDD" id="cd20953">
    <property type="entry name" value="IgI_2_Dscam"/>
    <property type="match status" value="1"/>
</dbReference>
<feature type="domain" description="Ig-like" evidence="13">
    <location>
        <begin position="532"/>
        <end position="618"/>
    </location>
</feature>
<dbReference type="SUPFAM" id="SSF48726">
    <property type="entry name" value="Immunoglobulin"/>
    <property type="match status" value="9"/>
</dbReference>
<dbReference type="InterPro" id="IPR013783">
    <property type="entry name" value="Ig-like_fold"/>
</dbReference>
<dbReference type="InterPro" id="IPR003961">
    <property type="entry name" value="FN3_dom"/>
</dbReference>
<accession>A0ABM4TMC5</accession>
<dbReference type="InterPro" id="IPR036116">
    <property type="entry name" value="FN3_sf"/>
</dbReference>
<comment type="subcellular location">
    <subcellularLocation>
        <location evidence="1">Membrane</location>
        <topology evidence="1">Single-pass membrane protein</topology>
    </subcellularLocation>
</comment>
<keyword evidence="9" id="KW-0393">Immunoglobulin domain</keyword>
<evidence type="ECO:0000256" key="5">
    <source>
        <dbReference type="ARBA" id="ARBA00022889"/>
    </source>
</evidence>
<evidence type="ECO:0000256" key="6">
    <source>
        <dbReference type="ARBA" id="ARBA00022989"/>
    </source>
</evidence>
<evidence type="ECO:0000313" key="16">
    <source>
        <dbReference type="RefSeq" id="XP_070851118.1"/>
    </source>
</evidence>
<feature type="domain" description="Ig-like" evidence="13">
    <location>
        <begin position="723"/>
        <end position="815"/>
    </location>
</feature>
<feature type="domain" description="Fibronectin type-III" evidence="14">
    <location>
        <begin position="1125"/>
        <end position="1221"/>
    </location>
</feature>
<evidence type="ECO:0000256" key="9">
    <source>
        <dbReference type="ARBA" id="ARBA00023319"/>
    </source>
</evidence>
<dbReference type="Pfam" id="PF25059">
    <property type="entry name" value="FN3_DSCAM-DSCAML_C"/>
    <property type="match status" value="1"/>
</dbReference>
<feature type="domain" description="Ig-like" evidence="13">
    <location>
        <begin position="39"/>
        <end position="134"/>
    </location>
</feature>
<dbReference type="CDD" id="cd20955">
    <property type="entry name" value="IgI_1_Dscam"/>
    <property type="match status" value="1"/>
</dbReference>
<dbReference type="InterPro" id="IPR003599">
    <property type="entry name" value="Ig_sub"/>
</dbReference>
<evidence type="ECO:0000313" key="15">
    <source>
        <dbReference type="Proteomes" id="UP001652628"/>
    </source>
</evidence>
<dbReference type="InterPro" id="IPR021012">
    <property type="entry name" value="Dscam1_C"/>
</dbReference>
<dbReference type="CDD" id="cd20958">
    <property type="entry name" value="IgI_5_Dscam"/>
    <property type="match status" value="1"/>
</dbReference>
<feature type="compositionally biased region" description="Basic and acidic residues" evidence="10">
    <location>
        <begin position="1967"/>
        <end position="1985"/>
    </location>
</feature>
<dbReference type="SUPFAM" id="SSF49265">
    <property type="entry name" value="Fibronectin type III"/>
    <property type="match status" value="3"/>
</dbReference>
<dbReference type="InterPro" id="IPR036179">
    <property type="entry name" value="Ig-like_dom_sf"/>
</dbReference>
<keyword evidence="2 11" id="KW-0812">Transmembrane</keyword>
<feature type="chain" id="PRO_5047241843" evidence="12">
    <location>
        <begin position="29"/>
        <end position="2048"/>
    </location>
</feature>
<evidence type="ECO:0000256" key="4">
    <source>
        <dbReference type="ARBA" id="ARBA00022737"/>
    </source>
</evidence>
<evidence type="ECO:0000256" key="1">
    <source>
        <dbReference type="ARBA" id="ARBA00004167"/>
    </source>
</evidence>
<dbReference type="PROSITE" id="PS50835">
    <property type="entry name" value="IG_LIKE"/>
    <property type="match status" value="10"/>
</dbReference>
<evidence type="ECO:0000256" key="8">
    <source>
        <dbReference type="ARBA" id="ARBA00023157"/>
    </source>
</evidence>
<evidence type="ECO:0000256" key="11">
    <source>
        <dbReference type="SAM" id="Phobius"/>
    </source>
</evidence>
<organism evidence="15 16">
    <name type="scientific">Drosophila suzukii</name>
    <name type="common">Spotted-wing drosophila fruit fly</name>
    <dbReference type="NCBI Taxonomy" id="28584"/>
    <lineage>
        <taxon>Eukaryota</taxon>
        <taxon>Metazoa</taxon>
        <taxon>Ecdysozoa</taxon>
        <taxon>Arthropoda</taxon>
        <taxon>Hexapoda</taxon>
        <taxon>Insecta</taxon>
        <taxon>Pterygota</taxon>
        <taxon>Neoptera</taxon>
        <taxon>Endopterygota</taxon>
        <taxon>Diptera</taxon>
        <taxon>Brachycera</taxon>
        <taxon>Muscomorpha</taxon>
        <taxon>Ephydroidea</taxon>
        <taxon>Drosophilidae</taxon>
        <taxon>Drosophila</taxon>
        <taxon>Sophophora</taxon>
    </lineage>
</organism>
<keyword evidence="4" id="KW-0677">Repeat</keyword>
<feature type="domain" description="Ig-like" evidence="13">
    <location>
        <begin position="1320"/>
        <end position="1402"/>
    </location>
</feature>
<gene>
    <name evidence="16" type="primary">Dscam1</name>
</gene>
<dbReference type="CDD" id="cd20954">
    <property type="entry name" value="IgI_7_Dscam"/>
    <property type="match status" value="1"/>
</dbReference>
<keyword evidence="3 12" id="KW-0732">Signal</keyword>
<dbReference type="CDD" id="cd20956">
    <property type="entry name" value="IgI_4_Dscam"/>
    <property type="match status" value="1"/>
</dbReference>
<dbReference type="PROSITE" id="PS50853">
    <property type="entry name" value="FN3"/>
    <property type="match status" value="6"/>
</dbReference>
<dbReference type="SMART" id="SM00060">
    <property type="entry name" value="FN3"/>
    <property type="match status" value="6"/>
</dbReference>
<dbReference type="SMART" id="SM00408">
    <property type="entry name" value="IGc2"/>
    <property type="match status" value="9"/>
</dbReference>
<dbReference type="Pfam" id="PF13927">
    <property type="entry name" value="Ig_3"/>
    <property type="match status" value="4"/>
</dbReference>
<dbReference type="RefSeq" id="XP_070851118.1">
    <property type="nucleotide sequence ID" value="XM_070995017.1"/>
</dbReference>
<dbReference type="InterPro" id="IPR013098">
    <property type="entry name" value="Ig_I-set"/>
</dbReference>
<feature type="compositionally biased region" description="Polar residues" evidence="10">
    <location>
        <begin position="1849"/>
        <end position="1859"/>
    </location>
</feature>
<keyword evidence="5" id="KW-0130">Cell adhesion</keyword>
<dbReference type="CDD" id="cd20957">
    <property type="entry name" value="IgC2_3_Dscam"/>
    <property type="match status" value="1"/>
</dbReference>
<feature type="domain" description="Fibronectin type-III" evidence="14">
    <location>
        <begin position="1020"/>
        <end position="1124"/>
    </location>
</feature>
<evidence type="ECO:0000259" key="14">
    <source>
        <dbReference type="PROSITE" id="PS50853"/>
    </source>
</evidence>
<feature type="domain" description="Ig-like" evidence="13">
    <location>
        <begin position="347"/>
        <end position="426"/>
    </location>
</feature>
<keyword evidence="8" id="KW-1015">Disulfide bond</keyword>
<evidence type="ECO:0000256" key="10">
    <source>
        <dbReference type="SAM" id="MobiDB-lite"/>
    </source>
</evidence>
<dbReference type="Pfam" id="PF07679">
    <property type="entry name" value="I-set"/>
    <property type="match status" value="4"/>
</dbReference>
<dbReference type="PROSITE" id="PS51257">
    <property type="entry name" value="PROKAR_LIPOPROTEIN"/>
    <property type="match status" value="1"/>
</dbReference>
<feature type="domain" description="Ig-like" evidence="13">
    <location>
        <begin position="433"/>
        <end position="527"/>
    </location>
</feature>
<feature type="region of interest" description="Disordered" evidence="10">
    <location>
        <begin position="1885"/>
        <end position="2048"/>
    </location>
</feature>